<comment type="catalytic activity">
    <reaction evidence="16">
        <text>androst-4-ene-3,17-dione + NADPH + H(+) = 5alpha-androstan-3,17-dione + NADP(+)</text>
        <dbReference type="Rhea" id="RHEA:50816"/>
        <dbReference type="ChEBI" id="CHEBI:15378"/>
        <dbReference type="ChEBI" id="CHEBI:15994"/>
        <dbReference type="ChEBI" id="CHEBI:16422"/>
        <dbReference type="ChEBI" id="CHEBI:57783"/>
        <dbReference type="ChEBI" id="CHEBI:58349"/>
    </reaction>
    <physiologicalReaction direction="left-to-right" evidence="16">
        <dbReference type="Rhea" id="RHEA:50817"/>
    </physiologicalReaction>
</comment>
<dbReference type="Proteomes" id="UP000283855">
    <property type="component" value="Unassembled WGS sequence"/>
</dbReference>
<dbReference type="PIRSF" id="PIRSF015596">
    <property type="entry name" value="5_alpha-SR2"/>
    <property type="match status" value="1"/>
</dbReference>
<comment type="subcellular location">
    <subcellularLocation>
        <location evidence="1">Endoplasmic reticulum membrane</location>
        <topology evidence="1">Multi-pass membrane protein</topology>
    </subcellularLocation>
    <subcellularLocation>
        <location evidence="2">Microsome membrane</location>
    </subcellularLocation>
</comment>
<evidence type="ECO:0000256" key="2">
    <source>
        <dbReference type="ARBA" id="ARBA00004524"/>
    </source>
</evidence>
<comment type="caution">
    <text evidence="19">The sequence shown here is derived from an EMBL/GenBank/DDBJ whole genome shotgun (WGS) entry which is preliminary data.</text>
</comment>
<evidence type="ECO:0000313" key="19">
    <source>
        <dbReference type="EMBL" id="RHA73422.1"/>
    </source>
</evidence>
<gene>
    <name evidence="19" type="ORF">DW921_13305</name>
</gene>
<evidence type="ECO:0000256" key="16">
    <source>
        <dbReference type="ARBA" id="ARBA00049166"/>
    </source>
</evidence>
<evidence type="ECO:0000256" key="4">
    <source>
        <dbReference type="ARBA" id="ARBA00022782"/>
    </source>
</evidence>
<evidence type="ECO:0000256" key="15">
    <source>
        <dbReference type="ARBA" id="ARBA00042579"/>
    </source>
</evidence>
<dbReference type="GO" id="GO:0003865">
    <property type="term" value="F:3-oxo-5-alpha-steroid 4-dehydrogenase activity"/>
    <property type="evidence" value="ECO:0007669"/>
    <property type="project" value="InterPro"/>
</dbReference>
<keyword evidence="7" id="KW-0521">NADP</keyword>
<evidence type="ECO:0000256" key="11">
    <source>
        <dbReference type="ARBA" id="ARBA00023136"/>
    </source>
</evidence>
<dbReference type="PANTHER" id="PTHR10556">
    <property type="entry name" value="3-OXO-5-ALPHA-STEROID 4-DEHYDROGENASE"/>
    <property type="match status" value="1"/>
</dbReference>
<dbReference type="InterPro" id="IPR001104">
    <property type="entry name" value="3-oxo-5_a-steroid_4-DH_C"/>
</dbReference>
<evidence type="ECO:0000256" key="9">
    <source>
        <dbReference type="ARBA" id="ARBA00023002"/>
    </source>
</evidence>
<evidence type="ECO:0000256" key="7">
    <source>
        <dbReference type="ARBA" id="ARBA00022857"/>
    </source>
</evidence>
<proteinExistence type="predicted"/>
<dbReference type="InterPro" id="IPR039357">
    <property type="entry name" value="SRD5A/TECR"/>
</dbReference>
<dbReference type="AlphaFoldDB" id="A0A413SWA4"/>
<dbReference type="FunFam" id="1.20.120.1630:FF:000014">
    <property type="entry name" value="Steroid 5-alpha reductase, putative"/>
    <property type="match status" value="1"/>
</dbReference>
<keyword evidence="6" id="KW-0492">Microsome</keyword>
<comment type="function">
    <text evidence="12">Converts testosterone into 5-alpha-dihydrotestosterone and progesterone or corticosterone into their corresponding 5-alpha-3-oxosteroids. It plays a central role in sexual differentiation and androgen physiology.</text>
</comment>
<dbReference type="PANTHER" id="PTHR10556:SF57">
    <property type="entry name" value="3-OXO-5-ALPHA-STEROID 4-DEHYDROGENASE 1"/>
    <property type="match status" value="1"/>
</dbReference>
<dbReference type="Pfam" id="PF02544">
    <property type="entry name" value="Steroid_dh"/>
    <property type="match status" value="1"/>
</dbReference>
<dbReference type="EMBL" id="QSFT01000037">
    <property type="protein sequence ID" value="RHA73422.1"/>
    <property type="molecule type" value="Genomic_DNA"/>
</dbReference>
<keyword evidence="8 17" id="KW-1133">Transmembrane helix</keyword>
<dbReference type="RefSeq" id="WP_118400919.1">
    <property type="nucleotide sequence ID" value="NZ_CABJGD010000037.1"/>
</dbReference>
<accession>A0A413SWA4</accession>
<evidence type="ECO:0000259" key="18">
    <source>
        <dbReference type="Pfam" id="PF02544"/>
    </source>
</evidence>
<keyword evidence="3 17" id="KW-0812">Transmembrane</keyword>
<keyword evidence="11 17" id="KW-0472">Membrane</keyword>
<evidence type="ECO:0000313" key="20">
    <source>
        <dbReference type="Proteomes" id="UP000283855"/>
    </source>
</evidence>
<keyword evidence="5" id="KW-0256">Endoplasmic reticulum</keyword>
<reference evidence="19 20" key="1">
    <citation type="submission" date="2018-08" db="EMBL/GenBank/DDBJ databases">
        <title>A genome reference for cultivated species of the human gut microbiota.</title>
        <authorList>
            <person name="Zou Y."/>
            <person name="Xue W."/>
            <person name="Luo G."/>
        </authorList>
    </citation>
    <scope>NUCLEOTIDE SEQUENCE [LARGE SCALE GENOMIC DNA]</scope>
    <source>
        <strain evidence="19 20">AM42-38</strain>
    </source>
</reference>
<keyword evidence="4" id="KW-0221">Differentiation</keyword>
<feature type="domain" description="3-oxo-5-alpha-steroid 4-dehydrogenase C-terminal" evidence="18">
    <location>
        <begin position="102"/>
        <end position="254"/>
    </location>
</feature>
<sequence>MEESLYQVLCYIMPILAIVVFIALFYIQAGYGIFQNKHWGISIPNRWGWVLMECPAFFFMLYLWISSPSRLQPTLLTFFILFETHYLQRSFIFPLLMRGKSRMPIAIMLMGILFNLINGFMIGEDLFHLASAERYSTSWMSSPTFIGGLLLFISGMGINLHSDHVIRHLRKPGDTRHYLPQKGMYRFITSANYFGELIEWIGFAILTQSTAAWIFVLWTFANLAPRAYSIHKHYCEEFGKEAVGQRKCLIPFIY</sequence>
<evidence type="ECO:0000256" key="6">
    <source>
        <dbReference type="ARBA" id="ARBA00022848"/>
    </source>
</evidence>
<feature type="transmembrane region" description="Helical" evidence="17">
    <location>
        <begin position="143"/>
        <end position="161"/>
    </location>
</feature>
<evidence type="ECO:0000256" key="14">
    <source>
        <dbReference type="ARBA" id="ARBA00041664"/>
    </source>
</evidence>
<dbReference type="GO" id="GO:0030154">
    <property type="term" value="P:cell differentiation"/>
    <property type="evidence" value="ECO:0007669"/>
    <property type="project" value="UniProtKB-KW"/>
</dbReference>
<evidence type="ECO:0000256" key="12">
    <source>
        <dbReference type="ARBA" id="ARBA00037789"/>
    </source>
</evidence>
<organism evidence="19 20">
    <name type="scientific">Phocaeicola coprophilus</name>
    <dbReference type="NCBI Taxonomy" id="387090"/>
    <lineage>
        <taxon>Bacteria</taxon>
        <taxon>Pseudomonadati</taxon>
        <taxon>Bacteroidota</taxon>
        <taxon>Bacteroidia</taxon>
        <taxon>Bacteroidales</taxon>
        <taxon>Bacteroidaceae</taxon>
        <taxon>Phocaeicola</taxon>
    </lineage>
</organism>
<evidence type="ECO:0000256" key="8">
    <source>
        <dbReference type="ARBA" id="ARBA00022989"/>
    </source>
</evidence>
<feature type="transmembrane region" description="Helical" evidence="17">
    <location>
        <begin position="47"/>
        <end position="65"/>
    </location>
</feature>
<feature type="transmembrane region" description="Helical" evidence="17">
    <location>
        <begin position="71"/>
        <end position="92"/>
    </location>
</feature>
<dbReference type="GO" id="GO:0006694">
    <property type="term" value="P:steroid biosynthetic process"/>
    <property type="evidence" value="ECO:0007669"/>
    <property type="project" value="TreeGrafter"/>
</dbReference>
<protein>
    <recommendedName>
        <fullName evidence="13">3-oxo-5-alpha-steroid 4-dehydrogenase 1</fullName>
    </recommendedName>
    <alternativeName>
        <fullName evidence="14">SR type 1</fullName>
    </alternativeName>
    <alternativeName>
        <fullName evidence="15">Steroid 5-alpha-reductase 1</fullName>
    </alternativeName>
</protein>
<name>A0A413SWA4_9BACT</name>
<feature type="transmembrane region" description="Helical" evidence="17">
    <location>
        <begin position="200"/>
        <end position="221"/>
    </location>
</feature>
<dbReference type="InterPro" id="IPR016636">
    <property type="entry name" value="3-oxo-5-alpha-steroid_4-DH"/>
</dbReference>
<evidence type="ECO:0000256" key="3">
    <source>
        <dbReference type="ARBA" id="ARBA00022692"/>
    </source>
</evidence>
<evidence type="ECO:0000256" key="17">
    <source>
        <dbReference type="SAM" id="Phobius"/>
    </source>
</evidence>
<evidence type="ECO:0000256" key="13">
    <source>
        <dbReference type="ARBA" id="ARBA00039428"/>
    </source>
</evidence>
<keyword evidence="9" id="KW-0560">Oxidoreductase</keyword>
<dbReference type="GO" id="GO:0016020">
    <property type="term" value="C:membrane"/>
    <property type="evidence" value="ECO:0007669"/>
    <property type="project" value="InterPro"/>
</dbReference>
<dbReference type="PROSITE" id="PS50244">
    <property type="entry name" value="S5A_REDUCTASE"/>
    <property type="match status" value="1"/>
</dbReference>
<keyword evidence="10" id="KW-0443">Lipid metabolism</keyword>
<evidence type="ECO:0000256" key="1">
    <source>
        <dbReference type="ARBA" id="ARBA00004477"/>
    </source>
</evidence>
<dbReference type="Gene3D" id="1.20.120.1630">
    <property type="match status" value="1"/>
</dbReference>
<feature type="transmembrane region" description="Helical" evidence="17">
    <location>
        <begin position="104"/>
        <end position="123"/>
    </location>
</feature>
<evidence type="ECO:0000256" key="10">
    <source>
        <dbReference type="ARBA" id="ARBA00023098"/>
    </source>
</evidence>
<feature type="transmembrane region" description="Helical" evidence="17">
    <location>
        <begin position="6"/>
        <end position="27"/>
    </location>
</feature>
<evidence type="ECO:0000256" key="5">
    <source>
        <dbReference type="ARBA" id="ARBA00022824"/>
    </source>
</evidence>